<evidence type="ECO:0000313" key="12">
    <source>
        <dbReference type="Proteomes" id="UP000051658"/>
    </source>
</evidence>
<dbReference type="PANTHER" id="PTHR21342:SF1">
    <property type="entry name" value="PHOSPHOPANTETHEINE ADENYLYLTRANSFERASE"/>
    <property type="match status" value="1"/>
</dbReference>
<feature type="site" description="Transition state stabilizer" evidence="9">
    <location>
        <position position="18"/>
    </location>
</feature>
<comment type="caution">
    <text evidence="11">The sequence shown here is derived from an EMBL/GenBank/DDBJ whole genome shotgun (WGS) entry which is preliminary data.</text>
</comment>
<keyword evidence="1 9" id="KW-0963">Cytoplasm</keyword>
<keyword evidence="12" id="KW-1185">Reference proteome</keyword>
<dbReference type="HAMAP" id="MF_00151">
    <property type="entry name" value="PPAT_bact"/>
    <property type="match status" value="1"/>
</dbReference>
<evidence type="ECO:0000256" key="5">
    <source>
        <dbReference type="ARBA" id="ARBA00022840"/>
    </source>
</evidence>
<evidence type="ECO:0000256" key="4">
    <source>
        <dbReference type="ARBA" id="ARBA00022741"/>
    </source>
</evidence>
<reference evidence="11 12" key="1">
    <citation type="journal article" date="2015" name="Genome Announc.">
        <title>Expanding the biotechnology potential of lactobacilli through comparative genomics of 213 strains and associated genera.</title>
        <authorList>
            <person name="Sun Z."/>
            <person name="Harris H.M."/>
            <person name="McCann A."/>
            <person name="Guo C."/>
            <person name="Argimon S."/>
            <person name="Zhang W."/>
            <person name="Yang X."/>
            <person name="Jeffery I.B."/>
            <person name="Cooney J.C."/>
            <person name="Kagawa T.F."/>
            <person name="Liu W."/>
            <person name="Song Y."/>
            <person name="Salvetti E."/>
            <person name="Wrobel A."/>
            <person name="Rasinkangas P."/>
            <person name="Parkhill J."/>
            <person name="Rea M.C."/>
            <person name="O'Sullivan O."/>
            <person name="Ritari J."/>
            <person name="Douillard F.P."/>
            <person name="Paul Ross R."/>
            <person name="Yang R."/>
            <person name="Briner A.E."/>
            <person name="Felis G.E."/>
            <person name="de Vos W.M."/>
            <person name="Barrangou R."/>
            <person name="Klaenhammer T.R."/>
            <person name="Caufield P.W."/>
            <person name="Cui Y."/>
            <person name="Zhang H."/>
            <person name="O'Toole P.W."/>
        </authorList>
    </citation>
    <scope>NUCLEOTIDE SEQUENCE [LARGE SCALE GENOMIC DNA]</scope>
    <source>
        <strain evidence="11 12">DSM 20623</strain>
    </source>
</reference>
<comment type="cofactor">
    <cofactor evidence="9">
        <name>Mg(2+)</name>
        <dbReference type="ChEBI" id="CHEBI:18420"/>
    </cofactor>
</comment>
<evidence type="ECO:0000256" key="3">
    <source>
        <dbReference type="ARBA" id="ARBA00022695"/>
    </source>
</evidence>
<feature type="domain" description="Cytidyltransferase-like" evidence="10">
    <location>
        <begin position="6"/>
        <end position="135"/>
    </location>
</feature>
<keyword evidence="4 9" id="KW-0547">Nucleotide-binding</keyword>
<dbReference type="Proteomes" id="UP000051658">
    <property type="component" value="Unassembled WGS sequence"/>
</dbReference>
<keyword evidence="6 9" id="KW-0460">Magnesium</keyword>
<keyword evidence="7 9" id="KW-0173">Coenzyme A biosynthesis</keyword>
<dbReference type="Gene3D" id="3.40.50.620">
    <property type="entry name" value="HUPs"/>
    <property type="match status" value="1"/>
</dbReference>
<keyword evidence="3 9" id="KW-0548">Nucleotidyltransferase</keyword>
<dbReference type="Pfam" id="PF01467">
    <property type="entry name" value="CTP_transf_like"/>
    <property type="match status" value="1"/>
</dbReference>
<feature type="binding site" evidence="9">
    <location>
        <position position="89"/>
    </location>
    <ligand>
        <name>substrate</name>
    </ligand>
</feature>
<feature type="binding site" evidence="9">
    <location>
        <position position="18"/>
    </location>
    <ligand>
        <name>ATP</name>
        <dbReference type="ChEBI" id="CHEBI:30616"/>
    </ligand>
</feature>
<evidence type="ECO:0000256" key="2">
    <source>
        <dbReference type="ARBA" id="ARBA00022679"/>
    </source>
</evidence>
<dbReference type="RefSeq" id="WP_034569317.1">
    <property type="nucleotide sequence ID" value="NZ_JQBS01000035.1"/>
</dbReference>
<feature type="binding site" evidence="9">
    <location>
        <position position="100"/>
    </location>
    <ligand>
        <name>ATP</name>
        <dbReference type="ChEBI" id="CHEBI:30616"/>
    </ligand>
</feature>
<comment type="subunit">
    <text evidence="9">Homohexamer.</text>
</comment>
<evidence type="ECO:0000256" key="9">
    <source>
        <dbReference type="HAMAP-Rule" id="MF_00151"/>
    </source>
</evidence>
<evidence type="ECO:0000259" key="10">
    <source>
        <dbReference type="Pfam" id="PF01467"/>
    </source>
</evidence>
<dbReference type="SUPFAM" id="SSF52374">
    <property type="entry name" value="Nucleotidylyl transferase"/>
    <property type="match status" value="1"/>
</dbReference>
<dbReference type="PANTHER" id="PTHR21342">
    <property type="entry name" value="PHOSPHOPANTETHEINE ADENYLYLTRANSFERASE"/>
    <property type="match status" value="1"/>
</dbReference>
<feature type="binding site" evidence="9">
    <location>
        <position position="42"/>
    </location>
    <ligand>
        <name>substrate</name>
    </ligand>
</feature>
<dbReference type="GO" id="GO:0005737">
    <property type="term" value="C:cytoplasm"/>
    <property type="evidence" value="ECO:0007669"/>
    <property type="project" value="UniProtKB-SubCell"/>
</dbReference>
<dbReference type="NCBIfam" id="TIGR01510">
    <property type="entry name" value="coaD_prev_kdtB"/>
    <property type="match status" value="1"/>
</dbReference>
<accession>A0A0R2HNL8</accession>
<comment type="pathway">
    <text evidence="9">Cofactor biosynthesis; coenzyme A biosynthesis; CoA from (R)-pantothenate: step 4/5.</text>
</comment>
<feature type="binding site" evidence="9">
    <location>
        <position position="75"/>
    </location>
    <ligand>
        <name>substrate</name>
    </ligand>
</feature>
<name>A0A0R2HNL8_CARDV</name>
<dbReference type="NCBIfam" id="TIGR00125">
    <property type="entry name" value="cyt_tran_rel"/>
    <property type="match status" value="1"/>
</dbReference>
<evidence type="ECO:0000313" key="11">
    <source>
        <dbReference type="EMBL" id="KRN54499.1"/>
    </source>
</evidence>
<comment type="similarity">
    <text evidence="9">Belongs to the bacterial CoaD family.</text>
</comment>
<protein>
    <recommendedName>
        <fullName evidence="9">Phosphopantetheine adenylyltransferase</fullName>
        <ecNumber evidence="9">2.7.7.3</ecNumber>
    </recommendedName>
    <alternativeName>
        <fullName evidence="9">Dephospho-CoA pyrophosphorylase</fullName>
    </alternativeName>
    <alternativeName>
        <fullName evidence="9">Pantetheine-phosphate adenylyltransferase</fullName>
        <shortName evidence="9">PPAT</shortName>
    </alternativeName>
</protein>
<gene>
    <name evidence="9" type="primary">coaD</name>
    <name evidence="11" type="ORF">IV74_GL002082</name>
</gene>
<sequence>MTNKALFPGSFDPLTNGHVDTIERAAKIFDTVIIAVLTNTSKVSLFDSDEKISLITEATKHIPNVEVIAHVGGLTIDLATKLGVSAMVRGMRNVTDFEYEFSIASMNKLQNSQIETVFLLADERYRFLSSSLIKEVAKFGGDVSKLVPTAINQAIKLKYMP</sequence>
<evidence type="ECO:0000256" key="6">
    <source>
        <dbReference type="ARBA" id="ARBA00022842"/>
    </source>
</evidence>
<feature type="binding site" evidence="9">
    <location>
        <begin position="125"/>
        <end position="131"/>
    </location>
    <ligand>
        <name>ATP</name>
        <dbReference type="ChEBI" id="CHEBI:30616"/>
    </ligand>
</feature>
<evidence type="ECO:0000256" key="1">
    <source>
        <dbReference type="ARBA" id="ARBA00022490"/>
    </source>
</evidence>
<dbReference type="InterPro" id="IPR014729">
    <property type="entry name" value="Rossmann-like_a/b/a_fold"/>
</dbReference>
<dbReference type="GO" id="GO:0004595">
    <property type="term" value="F:pantetheine-phosphate adenylyltransferase activity"/>
    <property type="evidence" value="ECO:0007669"/>
    <property type="project" value="UniProtKB-UniRule"/>
</dbReference>
<comment type="catalytic activity">
    <reaction evidence="8 9">
        <text>(R)-4'-phosphopantetheine + ATP + H(+) = 3'-dephospho-CoA + diphosphate</text>
        <dbReference type="Rhea" id="RHEA:19801"/>
        <dbReference type="ChEBI" id="CHEBI:15378"/>
        <dbReference type="ChEBI" id="CHEBI:30616"/>
        <dbReference type="ChEBI" id="CHEBI:33019"/>
        <dbReference type="ChEBI" id="CHEBI:57328"/>
        <dbReference type="ChEBI" id="CHEBI:61723"/>
        <dbReference type="EC" id="2.7.7.3"/>
    </reaction>
</comment>
<dbReference type="InterPro" id="IPR004821">
    <property type="entry name" value="Cyt_trans-like"/>
</dbReference>
<dbReference type="CDD" id="cd02163">
    <property type="entry name" value="PPAT"/>
    <property type="match status" value="1"/>
</dbReference>
<keyword evidence="2 9" id="KW-0808">Transferase</keyword>
<dbReference type="GO" id="GO:0005524">
    <property type="term" value="F:ATP binding"/>
    <property type="evidence" value="ECO:0007669"/>
    <property type="project" value="UniProtKB-KW"/>
</dbReference>
<dbReference type="GeneID" id="89589073"/>
<dbReference type="EMBL" id="JQBS01000035">
    <property type="protein sequence ID" value="KRN54499.1"/>
    <property type="molecule type" value="Genomic_DNA"/>
</dbReference>
<dbReference type="PATRIC" id="fig|1449336.4.peg.2119"/>
<dbReference type="EC" id="2.7.7.3" evidence="9"/>
<dbReference type="InterPro" id="IPR001980">
    <property type="entry name" value="PPAT"/>
</dbReference>
<evidence type="ECO:0000256" key="8">
    <source>
        <dbReference type="ARBA" id="ARBA00029346"/>
    </source>
</evidence>
<dbReference type="UniPathway" id="UPA00241">
    <property type="reaction ID" value="UER00355"/>
</dbReference>
<proteinExistence type="inferred from homology"/>
<feature type="binding site" evidence="9">
    <location>
        <begin position="10"/>
        <end position="11"/>
    </location>
    <ligand>
        <name>ATP</name>
        <dbReference type="ChEBI" id="CHEBI:30616"/>
    </ligand>
</feature>
<keyword evidence="5 9" id="KW-0067">ATP-binding</keyword>
<comment type="subcellular location">
    <subcellularLocation>
        <location evidence="9">Cytoplasm</location>
    </subcellularLocation>
</comment>
<dbReference type="AlphaFoldDB" id="A0A0R2HNL8"/>
<feature type="binding site" evidence="9">
    <location>
        <position position="10"/>
    </location>
    <ligand>
        <name>substrate</name>
    </ligand>
</feature>
<evidence type="ECO:0000256" key="7">
    <source>
        <dbReference type="ARBA" id="ARBA00022993"/>
    </source>
</evidence>
<dbReference type="eggNOG" id="COG0669">
    <property type="taxonomic scope" value="Bacteria"/>
</dbReference>
<organism evidence="11 12">
    <name type="scientific">Carnobacterium divergens DSM 20623</name>
    <dbReference type="NCBI Taxonomy" id="1449336"/>
    <lineage>
        <taxon>Bacteria</taxon>
        <taxon>Bacillati</taxon>
        <taxon>Bacillota</taxon>
        <taxon>Bacilli</taxon>
        <taxon>Lactobacillales</taxon>
        <taxon>Carnobacteriaceae</taxon>
        <taxon>Carnobacterium</taxon>
    </lineage>
</organism>
<feature type="binding site" evidence="9">
    <location>
        <begin position="90"/>
        <end position="92"/>
    </location>
    <ligand>
        <name>ATP</name>
        <dbReference type="ChEBI" id="CHEBI:30616"/>
    </ligand>
</feature>
<dbReference type="GO" id="GO:0015937">
    <property type="term" value="P:coenzyme A biosynthetic process"/>
    <property type="evidence" value="ECO:0007669"/>
    <property type="project" value="UniProtKB-UniRule"/>
</dbReference>
<comment type="function">
    <text evidence="9">Reversibly transfers an adenylyl group from ATP to 4'-phosphopantetheine, yielding dephospho-CoA (dPCoA) and pyrophosphate.</text>
</comment>
<dbReference type="PRINTS" id="PR01020">
    <property type="entry name" value="LPSBIOSNTHSS"/>
</dbReference>